<name>A0ABN7S0J6_OIKDI</name>
<keyword evidence="3 5" id="KW-0539">Nucleus</keyword>
<dbReference type="Pfam" id="PF03870">
    <property type="entry name" value="RNA_pol_Rpb8"/>
    <property type="match status" value="1"/>
</dbReference>
<keyword evidence="7" id="KW-1185">Reference proteome</keyword>
<evidence type="ECO:0000313" key="6">
    <source>
        <dbReference type="EMBL" id="CAG5085621.1"/>
    </source>
</evidence>
<sequence>MSGVLYEEIFNIKDIDPEGKQFERVKRIHAECESSKMELILDVNSLLYSPQPGDKFRLMLATTLNDDGEPDAGEYDPRWEEKSTRTAAFDYIMHGLVYRISGDEADTVTRLEVYISYGGLLMRLNGEANSLSEIKIDEKVYLLLRKLSY</sequence>
<dbReference type="Proteomes" id="UP001158576">
    <property type="component" value="Chromosome PAR"/>
</dbReference>
<evidence type="ECO:0000256" key="3">
    <source>
        <dbReference type="ARBA" id="ARBA00023242"/>
    </source>
</evidence>
<dbReference type="SUPFAM" id="SSF50249">
    <property type="entry name" value="Nucleic acid-binding proteins"/>
    <property type="match status" value="1"/>
</dbReference>
<comment type="function">
    <text evidence="4 5">DNA-dependent RNA polymerase catalyzes the transcription of DNA into RNA using the four ribonucleoside triphosphates as substrates. Common component of RNA polymerases I, II and III which synthesize ribosomal RNA precursors, mRNA precursors and many functional non-coding RNAs, and small RNAs, such as 5S rRNA and tRNAs, respectively.</text>
</comment>
<dbReference type="PANTHER" id="PTHR10917:SF0">
    <property type="entry name" value="DNA-DIRECTED RNA POLYMERASES I, II, AND III SUBUNIT RPABC3"/>
    <property type="match status" value="1"/>
</dbReference>
<comment type="similarity">
    <text evidence="2 5">Belongs to the eukaryotic RPB8 RNA polymerase subunit family.</text>
</comment>
<evidence type="ECO:0000256" key="2">
    <source>
        <dbReference type="ARBA" id="ARBA00008912"/>
    </source>
</evidence>
<organism evidence="6 7">
    <name type="scientific">Oikopleura dioica</name>
    <name type="common">Tunicate</name>
    <dbReference type="NCBI Taxonomy" id="34765"/>
    <lineage>
        <taxon>Eukaryota</taxon>
        <taxon>Metazoa</taxon>
        <taxon>Chordata</taxon>
        <taxon>Tunicata</taxon>
        <taxon>Appendicularia</taxon>
        <taxon>Copelata</taxon>
        <taxon>Oikopleuridae</taxon>
        <taxon>Oikopleura</taxon>
    </lineage>
</organism>
<evidence type="ECO:0000256" key="4">
    <source>
        <dbReference type="ARBA" id="ARBA00044496"/>
    </source>
</evidence>
<reference evidence="6 7" key="1">
    <citation type="submission" date="2021-04" db="EMBL/GenBank/DDBJ databases">
        <authorList>
            <person name="Bliznina A."/>
        </authorList>
    </citation>
    <scope>NUCLEOTIDE SEQUENCE [LARGE SCALE GENOMIC DNA]</scope>
</reference>
<dbReference type="SMART" id="SM00658">
    <property type="entry name" value="RPOL8c"/>
    <property type="match status" value="1"/>
</dbReference>
<dbReference type="Gene3D" id="2.40.50.140">
    <property type="entry name" value="Nucleic acid-binding proteins"/>
    <property type="match status" value="1"/>
</dbReference>
<dbReference type="PANTHER" id="PTHR10917">
    <property type="entry name" value="DNA-DIRECTED RNA POLYMERASES I, II, AND III SUBUNIT RPABC3"/>
    <property type="match status" value="1"/>
</dbReference>
<protein>
    <recommendedName>
        <fullName evidence="5">DNA-directed RNA polymerases I, II, and III subunit RPABC3</fullName>
    </recommendedName>
</protein>
<dbReference type="InterPro" id="IPR012340">
    <property type="entry name" value="NA-bd_OB-fold"/>
</dbReference>
<evidence type="ECO:0000313" key="7">
    <source>
        <dbReference type="Proteomes" id="UP001158576"/>
    </source>
</evidence>
<comment type="subcellular location">
    <subcellularLocation>
        <location evidence="1">Nucleus</location>
    </subcellularLocation>
</comment>
<dbReference type="PIRSF" id="PIRSF000779">
    <property type="entry name" value="RNA_pol_Rpb8"/>
    <property type="match status" value="1"/>
</dbReference>
<accession>A0ABN7S0J6</accession>
<dbReference type="EMBL" id="OU015568">
    <property type="protein sequence ID" value="CAG5085621.1"/>
    <property type="molecule type" value="Genomic_DNA"/>
</dbReference>
<dbReference type="InterPro" id="IPR005570">
    <property type="entry name" value="RPABC3"/>
</dbReference>
<proteinExistence type="inferred from homology"/>
<evidence type="ECO:0000256" key="1">
    <source>
        <dbReference type="ARBA" id="ARBA00004123"/>
    </source>
</evidence>
<gene>
    <name evidence="6" type="ORF">OKIOD_LOCUS2504</name>
</gene>
<evidence type="ECO:0000256" key="5">
    <source>
        <dbReference type="PIRNR" id="PIRNR000779"/>
    </source>
</evidence>